<dbReference type="AlphaFoldDB" id="A0A095XVA4"/>
<dbReference type="RefSeq" id="WP_052094233.1">
    <property type="nucleotide sequence ID" value="NZ_KN234745.1"/>
</dbReference>
<dbReference type="HOGENOM" id="CLU_001501_5_0_6"/>
<sequence length="355" mass="38342">MTANVIATSRLTGAIEGFYGRPWSAAERWQLVTDVGDLGLDAYLYAPKADAHLRRRWSLPWPAAETAALERLAGHARSSGVMLGLGLSPFKLYEDYGPSARRKLQVRVRQLDDLGAALLAILFDDMPGDTLDLAARQGEIVADVAAWSRAERLLVCPTYYSDDPVLDRVFGPRPDAYREALGAALPPGAGIFWTGPEVCAPAISGADLAAASSAFRRPLTLWDNWPVNDGAKRSLHLYLGPPPQRGGALGAHCAGHLCNAMNQPALSLPALAGLAELHGRIASAAQWLEERLGPSVAAALAEDAPLFEARPRDQLDRGERRRLRERYAALPGSAPRELLAWLDGAWAFDPDCLTD</sequence>
<feature type="active site" description="Proton donor" evidence="3">
    <location>
        <position position="125"/>
    </location>
</feature>
<dbReference type="InterPro" id="IPR017853">
    <property type="entry name" value="GH"/>
</dbReference>
<evidence type="ECO:0000259" key="4">
    <source>
        <dbReference type="PROSITE" id="PS52009"/>
    </source>
</evidence>
<name>A0A095XVA4_9GAMM</name>
<dbReference type="EMBL" id="AUVB01000054">
    <property type="protein sequence ID" value="KGE03576.1"/>
    <property type="molecule type" value="Genomic_DNA"/>
</dbReference>
<dbReference type="eggNOG" id="COG3525">
    <property type="taxonomic scope" value="Bacteria"/>
</dbReference>
<evidence type="ECO:0000256" key="3">
    <source>
        <dbReference type="PROSITE-ProRule" id="PRU01353"/>
    </source>
</evidence>
<feature type="domain" description="GH84" evidence="4">
    <location>
        <begin position="10"/>
        <end position="282"/>
    </location>
</feature>
<dbReference type="PATRIC" id="fig|1265313.6.peg.1934"/>
<dbReference type="PANTHER" id="PTHR13170:SF16">
    <property type="entry name" value="PROTEIN O-GLCNACASE"/>
    <property type="match status" value="1"/>
</dbReference>
<dbReference type="InterPro" id="IPR051822">
    <property type="entry name" value="Glycosyl_Hydrolase_84"/>
</dbReference>
<evidence type="ECO:0000313" key="5">
    <source>
        <dbReference type="EMBL" id="KGE03576.1"/>
    </source>
</evidence>
<reference evidence="5 6" key="1">
    <citation type="journal article" date="2014" name="Genome Announc.">
        <title>Genome Sequence of Gammaproteobacterial Pseudohaliea rubra Type Strain DSM 19751, Isolated from Coastal Seawater of the Mediterranean Sea.</title>
        <authorList>
            <person name="Spring S."/>
            <person name="Fiebig A."/>
            <person name="Riedel T."/>
            <person name="Goker M."/>
            <person name="Klenk H.P."/>
        </authorList>
    </citation>
    <scope>NUCLEOTIDE SEQUENCE [LARGE SCALE GENOMIC DNA]</scope>
    <source>
        <strain evidence="5 6">DSM 19751</strain>
    </source>
</reference>
<dbReference type="PROSITE" id="PS52009">
    <property type="entry name" value="GH84"/>
    <property type="match status" value="1"/>
</dbReference>
<dbReference type="Pfam" id="PF07555">
    <property type="entry name" value="NAGidase"/>
    <property type="match status" value="1"/>
</dbReference>
<dbReference type="InterPro" id="IPR011496">
    <property type="entry name" value="O-GlcNAcase_cat"/>
</dbReference>
<gene>
    <name evidence="5" type="ORF">HRUBRA_01955</name>
</gene>
<keyword evidence="6" id="KW-1185">Reference proteome</keyword>
<dbReference type="Proteomes" id="UP000029640">
    <property type="component" value="Unassembled WGS sequence"/>
</dbReference>
<dbReference type="OrthoDB" id="9760892at2"/>
<evidence type="ECO:0000256" key="1">
    <source>
        <dbReference type="ARBA" id="ARBA00022801"/>
    </source>
</evidence>
<dbReference type="GO" id="GO:1901135">
    <property type="term" value="P:carbohydrate derivative metabolic process"/>
    <property type="evidence" value="ECO:0007669"/>
    <property type="project" value="UniProtKB-ARBA"/>
</dbReference>
<protein>
    <submittedName>
        <fullName evidence="5">Hyaluronidase</fullName>
    </submittedName>
</protein>
<dbReference type="PANTHER" id="PTHR13170">
    <property type="entry name" value="O-GLCNACASE"/>
    <property type="match status" value="1"/>
</dbReference>
<dbReference type="Gene3D" id="3.20.20.80">
    <property type="entry name" value="Glycosidases"/>
    <property type="match status" value="1"/>
</dbReference>
<dbReference type="SUPFAM" id="SSF51445">
    <property type="entry name" value="(Trans)glycosidases"/>
    <property type="match status" value="1"/>
</dbReference>
<proteinExistence type="inferred from homology"/>
<dbReference type="STRING" id="1265313.HRUBRA_01955"/>
<organism evidence="5 6">
    <name type="scientific">Pseudohaliea rubra DSM 19751</name>
    <dbReference type="NCBI Taxonomy" id="1265313"/>
    <lineage>
        <taxon>Bacteria</taxon>
        <taxon>Pseudomonadati</taxon>
        <taxon>Pseudomonadota</taxon>
        <taxon>Gammaproteobacteria</taxon>
        <taxon>Cellvibrionales</taxon>
        <taxon>Halieaceae</taxon>
        <taxon>Pseudohaliea</taxon>
    </lineage>
</organism>
<dbReference type="GO" id="GO:0015929">
    <property type="term" value="F:hexosaminidase activity"/>
    <property type="evidence" value="ECO:0007669"/>
    <property type="project" value="UniProtKB-ARBA"/>
</dbReference>
<keyword evidence="1 3" id="KW-0378">Hydrolase</keyword>
<evidence type="ECO:0000256" key="2">
    <source>
        <dbReference type="ARBA" id="ARBA00023295"/>
    </source>
</evidence>
<comment type="caution">
    <text evidence="5">The sequence shown here is derived from an EMBL/GenBank/DDBJ whole genome shotgun (WGS) entry which is preliminary data.</text>
</comment>
<comment type="similarity">
    <text evidence="3">Belongs to the glycosyl hydrolase 84 family.</text>
</comment>
<evidence type="ECO:0000313" key="6">
    <source>
        <dbReference type="Proteomes" id="UP000029640"/>
    </source>
</evidence>
<accession>A0A095XVA4</accession>
<keyword evidence="2 3" id="KW-0326">Glycosidase</keyword>